<accession>A0A0V0TWL3</accession>
<comment type="caution">
    <text evidence="2">The sequence shown here is derived from an EMBL/GenBank/DDBJ whole genome shotgun (WGS) entry which is preliminary data.</text>
</comment>
<evidence type="ECO:0000256" key="1">
    <source>
        <dbReference type="SAM" id="MobiDB-lite"/>
    </source>
</evidence>
<dbReference type="EMBL" id="JYDJ01000130">
    <property type="protein sequence ID" value="KRX42951.1"/>
    <property type="molecule type" value="Genomic_DNA"/>
</dbReference>
<proteinExistence type="predicted"/>
<dbReference type="AlphaFoldDB" id="A0A0V0TWL3"/>
<protein>
    <recommendedName>
        <fullName evidence="4">DUF5641 domain-containing protein</fullName>
    </recommendedName>
</protein>
<feature type="compositionally biased region" description="Polar residues" evidence="1">
    <location>
        <begin position="989"/>
        <end position="1004"/>
    </location>
</feature>
<reference evidence="2 3" key="1">
    <citation type="submission" date="2015-01" db="EMBL/GenBank/DDBJ databases">
        <title>Evolution of Trichinella species and genotypes.</title>
        <authorList>
            <person name="Korhonen P.K."/>
            <person name="Edoardo P."/>
            <person name="Giuseppe L.R."/>
            <person name="Gasser R.B."/>
        </authorList>
    </citation>
    <scope>NUCLEOTIDE SEQUENCE [LARGE SCALE GENOMIC DNA]</scope>
    <source>
        <strain evidence="2">ISS417</strain>
    </source>
</reference>
<feature type="region of interest" description="Disordered" evidence="1">
    <location>
        <begin position="665"/>
        <end position="694"/>
    </location>
</feature>
<dbReference type="InterPro" id="IPR008042">
    <property type="entry name" value="Retrotrans_Pao"/>
</dbReference>
<dbReference type="Proteomes" id="UP000055048">
    <property type="component" value="Unassembled WGS sequence"/>
</dbReference>
<dbReference type="Pfam" id="PF05380">
    <property type="entry name" value="Peptidase_A17"/>
    <property type="match status" value="1"/>
</dbReference>
<name>A0A0V0TWL3_9BILA</name>
<feature type="compositionally biased region" description="Basic and acidic residues" evidence="1">
    <location>
        <begin position="665"/>
        <end position="682"/>
    </location>
</feature>
<evidence type="ECO:0008006" key="4">
    <source>
        <dbReference type="Google" id="ProtNLM"/>
    </source>
</evidence>
<dbReference type="PANTHER" id="PTHR47331">
    <property type="entry name" value="PHD-TYPE DOMAIN-CONTAINING PROTEIN"/>
    <property type="match status" value="1"/>
</dbReference>
<feature type="region of interest" description="Disordered" evidence="1">
    <location>
        <begin position="942"/>
        <end position="1017"/>
    </location>
</feature>
<gene>
    <name evidence="2" type="ORF">T05_10922</name>
</gene>
<evidence type="ECO:0000313" key="2">
    <source>
        <dbReference type="EMBL" id="KRX42951.1"/>
    </source>
</evidence>
<organism evidence="2 3">
    <name type="scientific">Trichinella murrelli</name>
    <dbReference type="NCBI Taxonomy" id="144512"/>
    <lineage>
        <taxon>Eukaryota</taxon>
        <taxon>Metazoa</taxon>
        <taxon>Ecdysozoa</taxon>
        <taxon>Nematoda</taxon>
        <taxon>Enoplea</taxon>
        <taxon>Dorylaimia</taxon>
        <taxon>Trichinellida</taxon>
        <taxon>Trichinellidae</taxon>
        <taxon>Trichinella</taxon>
    </lineage>
</organism>
<keyword evidence="3" id="KW-1185">Reference proteome</keyword>
<dbReference type="PANTHER" id="PTHR47331:SF6">
    <property type="entry name" value="DOUBLECORTIN DOMAIN-CONTAINING PROTEIN"/>
    <property type="match status" value="1"/>
</dbReference>
<feature type="compositionally biased region" description="Basic and acidic residues" evidence="1">
    <location>
        <begin position="942"/>
        <end position="976"/>
    </location>
</feature>
<dbReference type="STRING" id="144512.A0A0V0TWL3"/>
<dbReference type="OrthoDB" id="6783651at2759"/>
<evidence type="ECO:0000313" key="3">
    <source>
        <dbReference type="Proteomes" id="UP000055048"/>
    </source>
</evidence>
<sequence length="1017" mass="113218">MTAQKPERKSEKGERFMTATIQVDPVGNFAECCGIHPRLVNLSVPEQWHKLLIDQVSILCLPRRTPTVVRIADEPRGQHLREGSEPEDGTSDRVATELAPVGIHFSSTVRNLDVLLPVVRAMAYGENGKKRLVNCILDSASEKSLISTDIADELELRGTPSVVTVRGVHGLSPVHEEMAASMKFELTALCILSICDDLVASLTPWPREIDRMAGKRVLSDMYVDDLATSSDGVDETRQLVPRLTELMRTGGFSLKKWASNHLEALTDLPLEDVSSADEGRLWKTLDLHWNRHSHHLTLFHLLWLKGLDWDDQLPLGINSVWCQWKRELETLESVRVPWALMVTPRDQVRHYELHIFDDASEAAYGAVAYVMMESLDGAKEVRFCLAKTRVAPVKRLSLPRLELIAALLAARLKAPPDNPADKVRCGRALDTLRGNQLWWNCPAWLKEPAEQWPRLTIALSPEETRLASPERKKVITLCASPQEPSIHLSVYVHGHSSAALGNGVGVDHDQLLGRPPPIHRQTWETEYPGGIGDAADRVEVQHRPSSLVRWLLGAACQFGEERSEEGLGEGIAPQLGFAHSVVWDRKQRKSVMVKVPSTVHNYNMHMEGVDLNNMLSGLQKSDSIDLLAFMTSINRTAAGKGRTSVPGGRRRSAEPLQPRCDHRAVDGKRQGHKVSEGTDRPAEQIADPSPANIGPANKVHVREEELSNENDFYNWIARETEINANSFGALPILTKANYLLVVGNLSAKKLEKDKEKVESVVLAALSDSDEWIRALGDTLKHFLDASSGNFSDDGIPNLAAEFYRDIRDTIIKKTEETTAYLAPEENPTQNIRGYSYCLPLRSEINFVLKRRSKAAAQRASCLEKAAIAVRKQCHKTAVANLANSGTASASSSYFGNILAKSNSLLGRVPTKSLEDIKLKTASSRRDSGIKVLELEETPQHLKIERKEQERKRKEAEKLAKEEQKKLKAKERQEKQLNKAKLKQIKKEQTNIVCSIESDSTTQPKPNNPPGIDSTENA</sequence>